<dbReference type="AlphaFoldDB" id="A0A0F9QZ14"/>
<proteinExistence type="predicted"/>
<organism evidence="1">
    <name type="scientific">marine sediment metagenome</name>
    <dbReference type="NCBI Taxonomy" id="412755"/>
    <lineage>
        <taxon>unclassified sequences</taxon>
        <taxon>metagenomes</taxon>
        <taxon>ecological metagenomes</taxon>
    </lineage>
</organism>
<reference evidence="1" key="1">
    <citation type="journal article" date="2015" name="Nature">
        <title>Complex archaea that bridge the gap between prokaryotes and eukaryotes.</title>
        <authorList>
            <person name="Spang A."/>
            <person name="Saw J.H."/>
            <person name="Jorgensen S.L."/>
            <person name="Zaremba-Niedzwiedzka K."/>
            <person name="Martijn J."/>
            <person name="Lind A.E."/>
            <person name="van Eijk R."/>
            <person name="Schleper C."/>
            <person name="Guy L."/>
            <person name="Ettema T.J."/>
        </authorList>
    </citation>
    <scope>NUCLEOTIDE SEQUENCE</scope>
</reference>
<evidence type="ECO:0000313" key="1">
    <source>
        <dbReference type="EMBL" id="KKN18346.1"/>
    </source>
</evidence>
<name>A0A0F9QZ14_9ZZZZ</name>
<accession>A0A0F9QZ14</accession>
<sequence>MDKKKYKKFIRNIKKIAKGKGKLPFFLDNSTRDLTEEKKQKIDDFIQKNEKELRIRKIGKKISETFTFEEIKRAKEDLLKEPNIVGFIIVKYRDFINDIVDILIIADKISGENKLKRSE</sequence>
<dbReference type="EMBL" id="LAZR01003436">
    <property type="protein sequence ID" value="KKN18346.1"/>
    <property type="molecule type" value="Genomic_DNA"/>
</dbReference>
<gene>
    <name evidence="1" type="ORF">LCGC14_0956660</name>
</gene>
<comment type="caution">
    <text evidence="1">The sequence shown here is derived from an EMBL/GenBank/DDBJ whole genome shotgun (WGS) entry which is preliminary data.</text>
</comment>
<protein>
    <submittedName>
        <fullName evidence="1">Uncharacterized protein</fullName>
    </submittedName>
</protein>